<proteinExistence type="predicted"/>
<keyword evidence="2 9" id="KW-0808">Transferase</keyword>
<evidence type="ECO:0000313" key="10">
    <source>
        <dbReference type="Proteomes" id="UP000526501"/>
    </source>
</evidence>
<name>A0A7X1E6N9_9BACT</name>
<accession>A0A7X1E6N9</accession>
<dbReference type="PANTHER" id="PTHR23063:SF52">
    <property type="entry name" value="LYSOPHOSPHATIDYLCHOLINE ACYLTRANSFERASE"/>
    <property type="match status" value="1"/>
</dbReference>
<gene>
    <name evidence="9" type="ORF">H5P27_02530</name>
</gene>
<dbReference type="CDD" id="cd07989">
    <property type="entry name" value="LPLAT_AGPAT-like"/>
    <property type="match status" value="1"/>
</dbReference>
<dbReference type="SMART" id="SM00563">
    <property type="entry name" value="PlsC"/>
    <property type="match status" value="1"/>
</dbReference>
<evidence type="ECO:0000256" key="4">
    <source>
        <dbReference type="ARBA" id="ARBA00022989"/>
    </source>
</evidence>
<protein>
    <submittedName>
        <fullName evidence="9">1-acyl-sn-glycerol-3-phosphate acyltransferase</fullName>
    </submittedName>
</protein>
<keyword evidence="5" id="KW-0443">Lipid metabolism</keyword>
<dbReference type="PANTHER" id="PTHR23063">
    <property type="entry name" value="PHOSPHOLIPID ACYLTRANSFERASE"/>
    <property type="match status" value="1"/>
</dbReference>
<keyword evidence="7 9" id="KW-0012">Acyltransferase</keyword>
<evidence type="ECO:0000256" key="3">
    <source>
        <dbReference type="ARBA" id="ARBA00022692"/>
    </source>
</evidence>
<dbReference type="InterPro" id="IPR002123">
    <property type="entry name" value="Plipid/glycerol_acylTrfase"/>
</dbReference>
<evidence type="ECO:0000256" key="5">
    <source>
        <dbReference type="ARBA" id="ARBA00023098"/>
    </source>
</evidence>
<dbReference type="SUPFAM" id="SSF69593">
    <property type="entry name" value="Glycerol-3-phosphate (1)-acyltransferase"/>
    <property type="match status" value="1"/>
</dbReference>
<evidence type="ECO:0000256" key="6">
    <source>
        <dbReference type="ARBA" id="ARBA00023136"/>
    </source>
</evidence>
<comment type="subcellular location">
    <subcellularLocation>
        <location evidence="1">Membrane</location>
    </subcellularLocation>
</comment>
<keyword evidence="6" id="KW-0472">Membrane</keyword>
<feature type="domain" description="Phospholipid/glycerol acyltransferase" evidence="8">
    <location>
        <begin position="70"/>
        <end position="182"/>
    </location>
</feature>
<dbReference type="GO" id="GO:0016746">
    <property type="term" value="F:acyltransferase activity"/>
    <property type="evidence" value="ECO:0007669"/>
    <property type="project" value="UniProtKB-KW"/>
</dbReference>
<dbReference type="Proteomes" id="UP000526501">
    <property type="component" value="Unassembled WGS sequence"/>
</dbReference>
<dbReference type="AlphaFoldDB" id="A0A7X1E6N9"/>
<keyword evidence="4" id="KW-1133">Transmembrane helix</keyword>
<organism evidence="9 10">
    <name type="scientific">Pelagicoccus albus</name>
    <dbReference type="NCBI Taxonomy" id="415222"/>
    <lineage>
        <taxon>Bacteria</taxon>
        <taxon>Pseudomonadati</taxon>
        <taxon>Verrucomicrobiota</taxon>
        <taxon>Opitutia</taxon>
        <taxon>Puniceicoccales</taxon>
        <taxon>Pelagicoccaceae</taxon>
        <taxon>Pelagicoccus</taxon>
    </lineage>
</organism>
<sequence>MNSLLKRLRQTKRLLAVLGVFAIAGADFLFRVPRNPSRKDRAVWLQRSARRLLRALRFEVRQIGEAPPGGFIAPNHMSYMDIIVLSSVAPQVFLSKIEVDDWPVVGRFTRMAGTLYIDRKRRSDVARKEAGFSEVIEEGIGMTFFLEGTSSDGRDVLPFRASLLQPLIANTWPITPTYLKYVCEGGDVSQDVCWWGDMAFAPHLFRLLAVRKTLATIVFGNQRQACGDRKELAIELRTEVQRLAERAESQTAFEI</sequence>
<dbReference type="EMBL" id="JACHVC010000005">
    <property type="protein sequence ID" value="MBC2604910.1"/>
    <property type="molecule type" value="Genomic_DNA"/>
</dbReference>
<evidence type="ECO:0000256" key="2">
    <source>
        <dbReference type="ARBA" id="ARBA00022679"/>
    </source>
</evidence>
<dbReference type="GO" id="GO:0006629">
    <property type="term" value="P:lipid metabolic process"/>
    <property type="evidence" value="ECO:0007669"/>
    <property type="project" value="UniProtKB-KW"/>
</dbReference>
<keyword evidence="3" id="KW-0812">Transmembrane</keyword>
<dbReference type="GO" id="GO:0016020">
    <property type="term" value="C:membrane"/>
    <property type="evidence" value="ECO:0007669"/>
    <property type="project" value="UniProtKB-SubCell"/>
</dbReference>
<evidence type="ECO:0000256" key="7">
    <source>
        <dbReference type="ARBA" id="ARBA00023315"/>
    </source>
</evidence>
<comment type="caution">
    <text evidence="9">The sequence shown here is derived from an EMBL/GenBank/DDBJ whole genome shotgun (WGS) entry which is preliminary data.</text>
</comment>
<evidence type="ECO:0000259" key="8">
    <source>
        <dbReference type="SMART" id="SM00563"/>
    </source>
</evidence>
<reference evidence="9 10" key="1">
    <citation type="submission" date="2020-07" db="EMBL/GenBank/DDBJ databases">
        <authorList>
            <person name="Feng X."/>
        </authorList>
    </citation>
    <scope>NUCLEOTIDE SEQUENCE [LARGE SCALE GENOMIC DNA]</scope>
    <source>
        <strain evidence="9 10">JCM23202</strain>
    </source>
</reference>
<keyword evidence="10" id="KW-1185">Reference proteome</keyword>
<evidence type="ECO:0000313" key="9">
    <source>
        <dbReference type="EMBL" id="MBC2604910.1"/>
    </source>
</evidence>
<dbReference type="Pfam" id="PF01553">
    <property type="entry name" value="Acyltransferase"/>
    <property type="match status" value="1"/>
</dbReference>
<dbReference type="RefSeq" id="WP_185658800.1">
    <property type="nucleotide sequence ID" value="NZ_CAWPOO010000005.1"/>
</dbReference>
<evidence type="ECO:0000256" key="1">
    <source>
        <dbReference type="ARBA" id="ARBA00004370"/>
    </source>
</evidence>